<reference evidence="11" key="2">
    <citation type="submission" date="2023-11" db="UniProtKB">
        <authorList>
            <consortium name="WormBaseParasite"/>
        </authorList>
    </citation>
    <scope>IDENTIFICATION</scope>
</reference>
<dbReference type="EC" id="3.1.2.22" evidence="2"/>
<dbReference type="InterPro" id="IPR002472">
    <property type="entry name" value="Palm_thioest"/>
</dbReference>
<feature type="signal peptide" evidence="9">
    <location>
        <begin position="1"/>
        <end position="19"/>
    </location>
</feature>
<evidence type="ECO:0000256" key="6">
    <source>
        <dbReference type="ARBA" id="ARBA00023157"/>
    </source>
</evidence>
<dbReference type="AlphaFoldDB" id="A0AA85ERB1"/>
<keyword evidence="7" id="KW-0325">Glycoprotein</keyword>
<dbReference type="Gene3D" id="3.40.50.1820">
    <property type="entry name" value="alpha/beta hydrolase"/>
    <property type="match status" value="1"/>
</dbReference>
<dbReference type="Proteomes" id="UP000050792">
    <property type="component" value="Unassembled WGS sequence"/>
</dbReference>
<keyword evidence="6" id="KW-1015">Disulfide bond</keyword>
<dbReference type="FunFam" id="3.40.50.1820:FF:000107">
    <property type="entry name" value="Palmitoyl-protein thioesterase 1"/>
    <property type="match status" value="1"/>
</dbReference>
<comment type="similarity">
    <text evidence="1">Belongs to the palmitoyl-protein thioesterase family.</text>
</comment>
<dbReference type="GO" id="GO:0005764">
    <property type="term" value="C:lysosome"/>
    <property type="evidence" value="ECO:0007669"/>
    <property type="project" value="TreeGrafter"/>
</dbReference>
<organism evidence="10 11">
    <name type="scientific">Schistosoma rodhaini</name>
    <dbReference type="NCBI Taxonomy" id="6188"/>
    <lineage>
        <taxon>Eukaryota</taxon>
        <taxon>Metazoa</taxon>
        <taxon>Spiralia</taxon>
        <taxon>Lophotrochozoa</taxon>
        <taxon>Platyhelminthes</taxon>
        <taxon>Trematoda</taxon>
        <taxon>Digenea</taxon>
        <taxon>Strigeidida</taxon>
        <taxon>Schistosomatoidea</taxon>
        <taxon>Schistosomatidae</taxon>
        <taxon>Schistosoma</taxon>
    </lineage>
</organism>
<dbReference type="PANTHER" id="PTHR11247">
    <property type="entry name" value="PALMITOYL-PROTEIN THIOESTERASE/DOLICHYLDIPHOSPHATASE 1"/>
    <property type="match status" value="1"/>
</dbReference>
<keyword evidence="5" id="KW-0378">Hydrolase</keyword>
<evidence type="ECO:0000313" key="10">
    <source>
        <dbReference type="Proteomes" id="UP000050792"/>
    </source>
</evidence>
<dbReference type="PANTHER" id="PTHR11247:SF8">
    <property type="entry name" value="PALMITOYL-PROTEIN THIOESTERASE 1"/>
    <property type="match status" value="1"/>
</dbReference>
<evidence type="ECO:0000256" key="7">
    <source>
        <dbReference type="ARBA" id="ARBA00023180"/>
    </source>
</evidence>
<accession>A0AA85ERB1</accession>
<feature type="chain" id="PRO_5041680047" description="Palmitoyl-protein thioesterase 1" evidence="9">
    <location>
        <begin position="20"/>
        <end position="296"/>
    </location>
</feature>
<evidence type="ECO:0000256" key="1">
    <source>
        <dbReference type="ARBA" id="ARBA00010758"/>
    </source>
</evidence>
<evidence type="ECO:0000256" key="3">
    <source>
        <dbReference type="ARBA" id="ARBA00014212"/>
    </source>
</evidence>
<reference evidence="10" key="1">
    <citation type="submission" date="2022-06" db="EMBL/GenBank/DDBJ databases">
        <authorList>
            <person name="Berger JAMES D."/>
            <person name="Berger JAMES D."/>
        </authorList>
    </citation>
    <scope>NUCLEOTIDE SEQUENCE [LARGE SCALE GENOMIC DNA]</scope>
</reference>
<sequence>MYTVLTWILLFSNYPWIFSEKLPVLIWHGMSDHGTSYGMGLLAEMIKRAIPGTYVKSISTNSFAKEDVRDTVFRSINEQLDYVCGMIHKDKKLSNGFHMIGISQGGLLVRALAQKCNLSNVGTVFSIGGLQQGIFGIPKCINNGFIPYCLWLNKFLSDIVYTEYIQSRYVPAQYWHDPFKENDYRKYSQFLADINQENRVNETYRENLKKIRRLVLVKFTNDTVVLPSESSWFGFYRTGSSSHIVKLRDSVLYTEDRLGLQVLDKRGDLHLIEKSGEHLNFTNKWFVNNILIRFLK</sequence>
<name>A0AA85ERB1_9TREM</name>
<dbReference type="Pfam" id="PF02089">
    <property type="entry name" value="Palm_thioest"/>
    <property type="match status" value="1"/>
</dbReference>
<dbReference type="InterPro" id="IPR029058">
    <property type="entry name" value="AB_hydrolase_fold"/>
</dbReference>
<dbReference type="GO" id="GO:0008474">
    <property type="term" value="F:palmitoyl-(protein) hydrolase activity"/>
    <property type="evidence" value="ECO:0007669"/>
    <property type="project" value="UniProtKB-EC"/>
</dbReference>
<evidence type="ECO:0000256" key="9">
    <source>
        <dbReference type="SAM" id="SignalP"/>
    </source>
</evidence>
<dbReference type="PRINTS" id="PR00414">
    <property type="entry name" value="PPTHIESTRASE"/>
</dbReference>
<dbReference type="WBParaSite" id="SRDH1_1990.1">
    <property type="protein sequence ID" value="SRDH1_1990.1"/>
    <property type="gene ID" value="SRDH1_1990"/>
</dbReference>
<protein>
    <recommendedName>
        <fullName evidence="3">Palmitoyl-protein thioesterase 1</fullName>
        <ecNumber evidence="2">3.1.2.22</ecNumber>
    </recommendedName>
    <alternativeName>
        <fullName evidence="8">Palmitoyl-protein hydrolase 1</fullName>
    </alternativeName>
</protein>
<dbReference type="SUPFAM" id="SSF53474">
    <property type="entry name" value="alpha/beta-Hydrolases"/>
    <property type="match status" value="1"/>
</dbReference>
<keyword evidence="4 9" id="KW-0732">Signal</keyword>
<evidence type="ECO:0000256" key="5">
    <source>
        <dbReference type="ARBA" id="ARBA00022801"/>
    </source>
</evidence>
<evidence type="ECO:0000256" key="2">
    <source>
        <dbReference type="ARBA" id="ARBA00012423"/>
    </source>
</evidence>
<proteinExistence type="inferred from homology"/>
<evidence type="ECO:0000256" key="4">
    <source>
        <dbReference type="ARBA" id="ARBA00022729"/>
    </source>
</evidence>
<evidence type="ECO:0000313" key="11">
    <source>
        <dbReference type="WBParaSite" id="SRDH1_1990.1"/>
    </source>
</evidence>
<keyword evidence="10" id="KW-1185">Reference proteome</keyword>
<evidence type="ECO:0000256" key="8">
    <source>
        <dbReference type="ARBA" id="ARBA00031934"/>
    </source>
</evidence>